<evidence type="ECO:0000256" key="1">
    <source>
        <dbReference type="SAM" id="MobiDB-lite"/>
    </source>
</evidence>
<proteinExistence type="predicted"/>
<dbReference type="AlphaFoldDB" id="A0A8E2AS41"/>
<dbReference type="Proteomes" id="UP000250043">
    <property type="component" value="Unassembled WGS sequence"/>
</dbReference>
<evidence type="ECO:0000313" key="2">
    <source>
        <dbReference type="EMBL" id="OCH89348.1"/>
    </source>
</evidence>
<keyword evidence="3" id="KW-1185">Reference proteome</keyword>
<accession>A0A8E2AS41</accession>
<feature type="region of interest" description="Disordered" evidence="1">
    <location>
        <begin position="1"/>
        <end position="45"/>
    </location>
</feature>
<organism evidence="2 3">
    <name type="scientific">Obba rivulosa</name>
    <dbReference type="NCBI Taxonomy" id="1052685"/>
    <lineage>
        <taxon>Eukaryota</taxon>
        <taxon>Fungi</taxon>
        <taxon>Dikarya</taxon>
        <taxon>Basidiomycota</taxon>
        <taxon>Agaricomycotina</taxon>
        <taxon>Agaricomycetes</taxon>
        <taxon>Polyporales</taxon>
        <taxon>Gelatoporiaceae</taxon>
        <taxon>Obba</taxon>
    </lineage>
</organism>
<protein>
    <submittedName>
        <fullName evidence="2">Uncharacterized protein</fullName>
    </submittedName>
</protein>
<feature type="region of interest" description="Disordered" evidence="1">
    <location>
        <begin position="337"/>
        <end position="396"/>
    </location>
</feature>
<sequence>MLPLRPRLRLDPTAPPNGPPSENHRSPHDGTSARPVEEPDYPHTSVCRSSEMEIHIRSPTVKVVRRDGFEAARSLPVFGDHNKVQGTVLVDVGLCSVPGRLTITMEGVFEYLSPFIQDADLEPTRTHRHVFLSSSITFPVGNIASPRSTPSLRETFTASVRSRRTERRPSQPELKGALRPFLFSFDIPRTAGTGEELPPSFSSVTMGECDYRGRHGVERAEVAYKVTANWVLDDGHRRASLEAPILYQPDVGFESLDGLSLEPESWMEIPLKSDRPIPFKCAVALPDPLTFHRAGAISHYVVFTTTPRSPPLAREIASDATISVSLVRQVNINALFSPPSPSLTSTSASSSDEYEETPRPRRRKFLKRRTVKSAPPTLGRSRRDKPLPQLPAEGASEARTLHTEVVIGFPKRPRMRTQPHQRHPSLDEHASLPDGLYKGKLQLDRHIVPAINWDGLSVKYYIDVSVVFGQDEMRARVPVRIS</sequence>
<reference evidence="2 3" key="1">
    <citation type="submission" date="2016-07" db="EMBL/GenBank/DDBJ databases">
        <title>Draft genome of the white-rot fungus Obba rivulosa 3A-2.</title>
        <authorList>
            <consortium name="DOE Joint Genome Institute"/>
            <person name="Miettinen O."/>
            <person name="Riley R."/>
            <person name="Acob R."/>
            <person name="Barry K."/>
            <person name="Cullen D."/>
            <person name="De Vries R."/>
            <person name="Hainaut M."/>
            <person name="Hatakka A."/>
            <person name="Henrissat B."/>
            <person name="Hilden K."/>
            <person name="Kuo R."/>
            <person name="Labutti K."/>
            <person name="Lipzen A."/>
            <person name="Makela M.R."/>
            <person name="Sandor L."/>
            <person name="Spatafora J.W."/>
            <person name="Grigoriev I.V."/>
            <person name="Hibbett D.S."/>
        </authorList>
    </citation>
    <scope>NUCLEOTIDE SEQUENCE [LARGE SCALE GENOMIC DNA]</scope>
    <source>
        <strain evidence="2 3">3A-2</strain>
    </source>
</reference>
<evidence type="ECO:0000313" key="3">
    <source>
        <dbReference type="Proteomes" id="UP000250043"/>
    </source>
</evidence>
<dbReference type="OrthoDB" id="3259897at2759"/>
<feature type="compositionally biased region" description="Low complexity" evidence="1">
    <location>
        <begin position="337"/>
        <end position="351"/>
    </location>
</feature>
<name>A0A8E2AS41_9APHY</name>
<gene>
    <name evidence="2" type="ORF">OBBRIDRAFT_778682</name>
</gene>
<feature type="compositionally biased region" description="Basic residues" evidence="1">
    <location>
        <begin position="360"/>
        <end position="371"/>
    </location>
</feature>
<dbReference type="EMBL" id="KV722429">
    <property type="protein sequence ID" value="OCH89348.1"/>
    <property type="molecule type" value="Genomic_DNA"/>
</dbReference>